<name>A0A2Z6E315_9GAMM</name>
<accession>A0A2Z6E315</accession>
<dbReference type="Gene3D" id="3.10.20.30">
    <property type="match status" value="1"/>
</dbReference>
<dbReference type="PANTHER" id="PTHR34472">
    <property type="entry name" value="SULFUR CARRIER PROTEIN THIS"/>
    <property type="match status" value="1"/>
</dbReference>
<dbReference type="EMBL" id="AP018560">
    <property type="protein sequence ID" value="BBD79332.1"/>
    <property type="molecule type" value="Genomic_DNA"/>
</dbReference>
<dbReference type="KEGG" id="rbd:ALSL_0665"/>
<protein>
    <submittedName>
        <fullName evidence="1">Sulfur carrier protein ThiS</fullName>
    </submittedName>
</protein>
<dbReference type="CDD" id="cd00565">
    <property type="entry name" value="Ubl_ThiS"/>
    <property type="match status" value="1"/>
</dbReference>
<dbReference type="SUPFAM" id="SSF54285">
    <property type="entry name" value="MoaD/ThiS"/>
    <property type="match status" value="1"/>
</dbReference>
<dbReference type="Pfam" id="PF02597">
    <property type="entry name" value="ThiS"/>
    <property type="match status" value="1"/>
</dbReference>
<gene>
    <name evidence="1" type="ORF">ALSL_0665</name>
</gene>
<dbReference type="InterPro" id="IPR010035">
    <property type="entry name" value="Thi_S"/>
</dbReference>
<dbReference type="Proteomes" id="UP000270530">
    <property type="component" value="Chromosome"/>
</dbReference>
<organism evidence="1 2">
    <name type="scientific">Aerosticca soli</name>
    <dbReference type="NCBI Taxonomy" id="2010829"/>
    <lineage>
        <taxon>Bacteria</taxon>
        <taxon>Pseudomonadati</taxon>
        <taxon>Pseudomonadota</taxon>
        <taxon>Gammaproteobacteria</taxon>
        <taxon>Lysobacterales</taxon>
        <taxon>Rhodanobacteraceae</taxon>
        <taxon>Aerosticca</taxon>
    </lineage>
</organism>
<sequence>MPMLITLNGKPLELPAGTTVAGLLKRAGFAGRRVAVEVNQTIVPRSQHDQHALAENDRVEIVQAIGGG</sequence>
<dbReference type="InterPro" id="IPR012675">
    <property type="entry name" value="Beta-grasp_dom_sf"/>
</dbReference>
<dbReference type="AlphaFoldDB" id="A0A2Z6E315"/>
<evidence type="ECO:0000313" key="2">
    <source>
        <dbReference type="Proteomes" id="UP000270530"/>
    </source>
</evidence>
<proteinExistence type="predicted"/>
<keyword evidence="2" id="KW-1185">Reference proteome</keyword>
<dbReference type="NCBIfam" id="TIGR01683">
    <property type="entry name" value="thiS"/>
    <property type="match status" value="1"/>
</dbReference>
<dbReference type="InterPro" id="IPR003749">
    <property type="entry name" value="ThiS/MoaD-like"/>
</dbReference>
<dbReference type="PANTHER" id="PTHR34472:SF1">
    <property type="entry name" value="SULFUR CARRIER PROTEIN THIS"/>
    <property type="match status" value="1"/>
</dbReference>
<dbReference type="InterPro" id="IPR016155">
    <property type="entry name" value="Mopterin_synth/thiamin_S_b"/>
</dbReference>
<reference evidence="2" key="1">
    <citation type="submission" date="2018-04" db="EMBL/GenBank/DDBJ databases">
        <authorList>
            <person name="Watanabe M."/>
            <person name="Kojima H."/>
        </authorList>
    </citation>
    <scope>NUCLEOTIDE SEQUENCE [LARGE SCALE GENOMIC DNA]</scope>
    <source>
        <strain evidence="2">Dysh456</strain>
    </source>
</reference>
<evidence type="ECO:0000313" key="1">
    <source>
        <dbReference type="EMBL" id="BBD79332.1"/>
    </source>
</evidence>
<reference evidence="2" key="2">
    <citation type="submission" date="2018-06" db="EMBL/GenBank/DDBJ databases">
        <title>Genome sequence of Rhodanobacteraceae bacterium strain Dysh456.</title>
        <authorList>
            <person name="Fukui M."/>
        </authorList>
    </citation>
    <scope>NUCLEOTIDE SEQUENCE [LARGE SCALE GENOMIC DNA]</scope>
    <source>
        <strain evidence="2">Dysh456</strain>
    </source>
</reference>